<organism evidence="2 3">
    <name type="scientific">Phytophthora cactorum</name>
    <dbReference type="NCBI Taxonomy" id="29920"/>
    <lineage>
        <taxon>Eukaryota</taxon>
        <taxon>Sar</taxon>
        <taxon>Stramenopiles</taxon>
        <taxon>Oomycota</taxon>
        <taxon>Peronosporomycetes</taxon>
        <taxon>Peronosporales</taxon>
        <taxon>Peronosporaceae</taxon>
        <taxon>Phytophthora</taxon>
    </lineage>
</organism>
<proteinExistence type="predicted"/>
<dbReference type="EMBL" id="RCMV01000061">
    <property type="protein sequence ID" value="KAG3226300.1"/>
    <property type="molecule type" value="Genomic_DNA"/>
</dbReference>
<sequence length="215" mass="24107">MLDKEAQYKAKFKHLMRDYDGYKEMKSMSGGSVCPTTGKTMLVDDVWEKLLAAKLKAQTGKLKEEGLLACDYLQHGGSVASIAIHIGRSKKADDSSSDVEQVGDTDRVYDAGDVDMGQRNKKKSRQGPNADDSLQEVRDLVKWVKLYLEHKMQQGLQATGNSELPKLLFDELTGSSDLQADVWGLATVAHWRLNLSEVALFSFFFYFVFKREADV</sequence>
<evidence type="ECO:0000313" key="2">
    <source>
        <dbReference type="EMBL" id="KAG3226300.1"/>
    </source>
</evidence>
<dbReference type="Proteomes" id="UP000760860">
    <property type="component" value="Unassembled WGS sequence"/>
</dbReference>
<reference evidence="2" key="1">
    <citation type="submission" date="2018-05" db="EMBL/GenBank/DDBJ databases">
        <title>Effector identification in a new, highly contiguous assembly of the strawberry crown rot pathogen Phytophthora cactorum.</title>
        <authorList>
            <person name="Armitage A.D."/>
            <person name="Nellist C.F."/>
            <person name="Bates H."/>
            <person name="Vickerstaff R.J."/>
            <person name="Harrison R.J."/>
        </authorList>
    </citation>
    <scope>NUCLEOTIDE SEQUENCE</scope>
    <source>
        <strain evidence="2">P421</strain>
    </source>
</reference>
<evidence type="ECO:0000256" key="1">
    <source>
        <dbReference type="SAM" id="MobiDB-lite"/>
    </source>
</evidence>
<evidence type="ECO:0000313" key="3">
    <source>
        <dbReference type="Proteomes" id="UP000760860"/>
    </source>
</evidence>
<protein>
    <submittedName>
        <fullName evidence="2">Uncharacterized protein</fullName>
    </submittedName>
</protein>
<name>A0A8T1IMQ4_9STRA</name>
<gene>
    <name evidence="2" type="ORF">PC129_g3138</name>
</gene>
<accession>A0A8T1IMQ4</accession>
<comment type="caution">
    <text evidence="2">The sequence shown here is derived from an EMBL/GenBank/DDBJ whole genome shotgun (WGS) entry which is preliminary data.</text>
</comment>
<feature type="region of interest" description="Disordered" evidence="1">
    <location>
        <begin position="109"/>
        <end position="133"/>
    </location>
</feature>
<dbReference type="AlphaFoldDB" id="A0A8T1IMQ4"/>
<dbReference type="VEuPathDB" id="FungiDB:PC110_g4226"/>